<dbReference type="AlphaFoldDB" id="A0A8S3UGM3"/>
<keyword evidence="1" id="KW-0175">Coiled coil</keyword>
<dbReference type="Proteomes" id="UP000683360">
    <property type="component" value="Unassembled WGS sequence"/>
</dbReference>
<gene>
    <name evidence="2" type="ORF">MEDL_57213</name>
</gene>
<organism evidence="2 3">
    <name type="scientific">Mytilus edulis</name>
    <name type="common">Blue mussel</name>
    <dbReference type="NCBI Taxonomy" id="6550"/>
    <lineage>
        <taxon>Eukaryota</taxon>
        <taxon>Metazoa</taxon>
        <taxon>Spiralia</taxon>
        <taxon>Lophotrochozoa</taxon>
        <taxon>Mollusca</taxon>
        <taxon>Bivalvia</taxon>
        <taxon>Autobranchia</taxon>
        <taxon>Pteriomorphia</taxon>
        <taxon>Mytilida</taxon>
        <taxon>Mytiloidea</taxon>
        <taxon>Mytilidae</taxon>
        <taxon>Mytilinae</taxon>
        <taxon>Mytilus</taxon>
    </lineage>
</organism>
<proteinExistence type="predicted"/>
<evidence type="ECO:0000313" key="2">
    <source>
        <dbReference type="EMBL" id="CAG2245200.1"/>
    </source>
</evidence>
<accession>A0A8S3UGM3</accession>
<evidence type="ECO:0008006" key="4">
    <source>
        <dbReference type="Google" id="ProtNLM"/>
    </source>
</evidence>
<dbReference type="PANTHER" id="PTHR21301">
    <property type="entry name" value="REVERSE TRANSCRIPTASE"/>
    <property type="match status" value="1"/>
</dbReference>
<feature type="coiled-coil region" evidence="1">
    <location>
        <begin position="2"/>
        <end position="32"/>
    </location>
</feature>
<keyword evidence="3" id="KW-1185">Reference proteome</keyword>
<dbReference type="EMBL" id="CAJPWZ010002762">
    <property type="protein sequence ID" value="CAG2245200.1"/>
    <property type="molecule type" value="Genomic_DNA"/>
</dbReference>
<dbReference type="OrthoDB" id="10029313at2759"/>
<reference evidence="2" key="1">
    <citation type="submission" date="2021-03" db="EMBL/GenBank/DDBJ databases">
        <authorList>
            <person name="Bekaert M."/>
        </authorList>
    </citation>
    <scope>NUCLEOTIDE SEQUENCE</scope>
</reference>
<protein>
    <recommendedName>
        <fullName evidence="4">Reverse transcriptase domain-containing protein</fullName>
    </recommendedName>
</protein>
<evidence type="ECO:0000313" key="3">
    <source>
        <dbReference type="Proteomes" id="UP000683360"/>
    </source>
</evidence>
<sequence>MARRFKKKVKTVKQKIRKLDRVSRKKRQKKAQVYKAKQYVYNLANCQLTDDQYIVLGKGLKFIPMPKKCNIGRTVMADFNEFARKLRCRFHFGNTESRGMHPFRQKSFYEPTPACFELENYLDLTKFELSNLDLRNNYYNFTKEQQLGLRSLKNMQDIIFSKSDKGGAIVISKKTHYIKEGLRQLNSIHYTEIQEPNLLLIKNNIQTQISKMFDNGEIDGITLDFLRGSSKEGPRLGRLFLLPKLHKLSELVIQGIKKQTMTVNELPPCRPIISQCNSVTERVSKFIDYFLIPIVKRQNSYIRDSGDFINKIENLRPDRDCLLVSFDCTSMYTNMEFNELIHSVGRAYNSAVKEDYPIKLPSCETIKSLVATVLKNNYFEFNDRYFVQKIGASMGSHLKQRGYKDHEILRNCESALNIERPELLRFKQESDKQIPLVFVTKYHFSLGNINKALRKHYKKLVRNAKCTELFPKPPMVAYSRHRNLKEILTRSVVKA</sequence>
<name>A0A8S3UGM3_MYTED</name>
<dbReference type="PANTHER" id="PTHR21301:SF10">
    <property type="entry name" value="REVERSE TRANSCRIPTASE DOMAIN-CONTAINING PROTEIN"/>
    <property type="match status" value="1"/>
</dbReference>
<comment type="caution">
    <text evidence="2">The sequence shown here is derived from an EMBL/GenBank/DDBJ whole genome shotgun (WGS) entry which is preliminary data.</text>
</comment>
<evidence type="ECO:0000256" key="1">
    <source>
        <dbReference type="SAM" id="Coils"/>
    </source>
</evidence>